<dbReference type="InterPro" id="IPR052509">
    <property type="entry name" value="Metal_resp_DNA-bind_regulator"/>
</dbReference>
<sequence length="84" mass="9641">MTRHPELKAHWFHVLLSLVDRALHGTAIMEEVLDRTDGQMRLWPGKLYGALHELTDDGLIYEVEAPEGAPTEGGKRRFYAITRR</sequence>
<reference evidence="2" key="1">
    <citation type="submission" date="2018-05" db="EMBL/GenBank/DDBJ databases">
        <authorList>
            <person name="Lanie J.A."/>
            <person name="Ng W.-L."/>
            <person name="Kazmierczak K.M."/>
            <person name="Andrzejewski T.M."/>
            <person name="Davidsen T.M."/>
            <person name="Wayne K.J."/>
            <person name="Tettelin H."/>
            <person name="Glass J.I."/>
            <person name="Rusch D."/>
            <person name="Podicherti R."/>
            <person name="Tsui H.-C.T."/>
            <person name="Winkler M.E."/>
        </authorList>
    </citation>
    <scope>NUCLEOTIDE SEQUENCE</scope>
</reference>
<dbReference type="EMBL" id="UINC01207739">
    <property type="protein sequence ID" value="SVE29961.1"/>
    <property type="molecule type" value="Genomic_DNA"/>
</dbReference>
<gene>
    <name evidence="2" type="ORF">METZ01_LOCUS482815</name>
</gene>
<organism evidence="2">
    <name type="scientific">marine metagenome</name>
    <dbReference type="NCBI Taxonomy" id="408172"/>
    <lineage>
        <taxon>unclassified sequences</taxon>
        <taxon>metagenomes</taxon>
        <taxon>ecological metagenomes</taxon>
    </lineage>
</organism>
<evidence type="ECO:0000313" key="2">
    <source>
        <dbReference type="EMBL" id="SVE29961.1"/>
    </source>
</evidence>
<dbReference type="AlphaFoldDB" id="A0A383CCR9"/>
<accession>A0A383CCR9</accession>
<name>A0A383CCR9_9ZZZZ</name>
<dbReference type="InterPro" id="IPR036388">
    <property type="entry name" value="WH-like_DNA-bd_sf"/>
</dbReference>
<dbReference type="InterPro" id="IPR005149">
    <property type="entry name" value="Tscrpt_reg_PadR_N"/>
</dbReference>
<dbReference type="Gene3D" id="1.10.10.10">
    <property type="entry name" value="Winged helix-like DNA-binding domain superfamily/Winged helix DNA-binding domain"/>
    <property type="match status" value="1"/>
</dbReference>
<feature type="domain" description="Transcription regulator PadR N-terminal" evidence="1">
    <location>
        <begin position="15"/>
        <end position="83"/>
    </location>
</feature>
<dbReference type="SUPFAM" id="SSF46785">
    <property type="entry name" value="Winged helix' DNA-binding domain"/>
    <property type="match status" value="1"/>
</dbReference>
<protein>
    <recommendedName>
        <fullName evidence="1">Transcription regulator PadR N-terminal domain-containing protein</fullName>
    </recommendedName>
</protein>
<dbReference type="PANTHER" id="PTHR33169">
    <property type="entry name" value="PADR-FAMILY TRANSCRIPTIONAL REGULATOR"/>
    <property type="match status" value="1"/>
</dbReference>
<evidence type="ECO:0000259" key="1">
    <source>
        <dbReference type="Pfam" id="PF03551"/>
    </source>
</evidence>
<dbReference type="InterPro" id="IPR036390">
    <property type="entry name" value="WH_DNA-bd_sf"/>
</dbReference>
<feature type="non-terminal residue" evidence="2">
    <location>
        <position position="84"/>
    </location>
</feature>
<dbReference type="PANTHER" id="PTHR33169:SF13">
    <property type="entry name" value="PADR-FAMILY TRANSCRIPTIONAL REGULATOR"/>
    <property type="match status" value="1"/>
</dbReference>
<dbReference type="Pfam" id="PF03551">
    <property type="entry name" value="PadR"/>
    <property type="match status" value="1"/>
</dbReference>
<proteinExistence type="predicted"/>